<dbReference type="RefSeq" id="WP_135648369.1">
    <property type="nucleotide sequence ID" value="NZ_RQGF01000012.1"/>
</dbReference>
<gene>
    <name evidence="2" type="ORF">EHQ64_04785</name>
</gene>
<feature type="transmembrane region" description="Helical" evidence="1">
    <location>
        <begin position="146"/>
        <end position="167"/>
    </location>
</feature>
<dbReference type="Pfam" id="PF05987">
    <property type="entry name" value="DUF898"/>
    <property type="match status" value="1"/>
</dbReference>
<feature type="transmembrane region" description="Helical" evidence="1">
    <location>
        <begin position="68"/>
        <end position="89"/>
    </location>
</feature>
<name>A0A4V3JS51_9LEPT</name>
<evidence type="ECO:0000313" key="3">
    <source>
        <dbReference type="Proteomes" id="UP000297762"/>
    </source>
</evidence>
<proteinExistence type="predicted"/>
<keyword evidence="3" id="KW-1185">Reference proteome</keyword>
<evidence type="ECO:0000313" key="2">
    <source>
        <dbReference type="EMBL" id="TGL63280.1"/>
    </source>
</evidence>
<dbReference type="InterPro" id="IPR010295">
    <property type="entry name" value="DUF898"/>
</dbReference>
<dbReference type="OrthoDB" id="9765721at2"/>
<dbReference type="EMBL" id="RQGF01000012">
    <property type="protein sequence ID" value="TGL63280.1"/>
    <property type="molecule type" value="Genomic_DNA"/>
</dbReference>
<organism evidence="2 3">
    <name type="scientific">Leptospira sarikeiensis</name>
    <dbReference type="NCBI Taxonomy" id="2484943"/>
    <lineage>
        <taxon>Bacteria</taxon>
        <taxon>Pseudomonadati</taxon>
        <taxon>Spirochaetota</taxon>
        <taxon>Spirochaetia</taxon>
        <taxon>Leptospirales</taxon>
        <taxon>Leptospiraceae</taxon>
        <taxon>Leptospira</taxon>
    </lineage>
</organism>
<comment type="caution">
    <text evidence="2">The sequence shown here is derived from an EMBL/GenBank/DDBJ whole genome shotgun (WGS) entry which is preliminary data.</text>
</comment>
<accession>A0A4V3JS51</accession>
<feature type="transmembrane region" description="Helical" evidence="1">
    <location>
        <begin position="246"/>
        <end position="273"/>
    </location>
</feature>
<protein>
    <submittedName>
        <fullName evidence="2">DUF898 family protein</fullName>
    </submittedName>
</protein>
<evidence type="ECO:0000256" key="1">
    <source>
        <dbReference type="SAM" id="Phobius"/>
    </source>
</evidence>
<sequence length="318" mass="36773">MEKSTIRARFDGAGWDLLKLYVFNILATISTLGIYTFWARVRVERYLRQHTIFLGQRLDFHGTGLERLIGFLKAAPIVLVLIGSIYFPLKWWVLPEEFQGFANLVPIFFLFYVLGPFIFVGRLRYHLSRTSYNNIRFHFTGRVLELVKIFLIGIPLTILTLGFYAPWFTIKVKKFQLENTYYGNAAFRFDGTGGALFWIHMKGILLMIPTLGFYGSWWQANIYNYYWNHTTVNGIRFKANLKGEDILVYSILSYMGIIFSLGLAFPWIAVIWYKLFYEAISLEVEPDLTQVQPEYDPGASALAEGFESALETLADIFG</sequence>
<feature type="transmembrane region" description="Helical" evidence="1">
    <location>
        <begin position="195"/>
        <end position="214"/>
    </location>
</feature>
<keyword evidence="1" id="KW-0812">Transmembrane</keyword>
<keyword evidence="1" id="KW-1133">Transmembrane helix</keyword>
<dbReference type="AlphaFoldDB" id="A0A4V3JS51"/>
<feature type="transmembrane region" description="Helical" evidence="1">
    <location>
        <begin position="20"/>
        <end position="38"/>
    </location>
</feature>
<keyword evidence="1" id="KW-0472">Membrane</keyword>
<dbReference type="Proteomes" id="UP000297762">
    <property type="component" value="Unassembled WGS sequence"/>
</dbReference>
<feature type="transmembrane region" description="Helical" evidence="1">
    <location>
        <begin position="101"/>
        <end position="125"/>
    </location>
</feature>
<reference evidence="2" key="1">
    <citation type="journal article" date="2019" name="PLoS Negl. Trop. Dis.">
        <title>Revisiting the worldwide diversity of Leptospira species in the environment.</title>
        <authorList>
            <person name="Vincent A.T."/>
            <person name="Schiettekatte O."/>
            <person name="Bourhy P."/>
            <person name="Veyrier F.J."/>
            <person name="Picardeau M."/>
        </authorList>
    </citation>
    <scope>NUCLEOTIDE SEQUENCE [LARGE SCALE GENOMIC DNA]</scope>
    <source>
        <strain evidence="2">201702455</strain>
    </source>
</reference>